<dbReference type="InterPro" id="IPR036273">
    <property type="entry name" value="CRAL/TRIO_N_dom_sf"/>
</dbReference>
<evidence type="ECO:0000259" key="2">
    <source>
        <dbReference type="PROSITE" id="PS50191"/>
    </source>
</evidence>
<dbReference type="InterPro" id="IPR001251">
    <property type="entry name" value="CRAL-TRIO_dom"/>
</dbReference>
<name>A0A0P4WDC0_SCYOL</name>
<feature type="domain" description="CRAL-TRIO" evidence="2">
    <location>
        <begin position="75"/>
        <end position="237"/>
    </location>
</feature>
<keyword evidence="1" id="KW-0812">Transmembrane</keyword>
<dbReference type="SMART" id="SM00516">
    <property type="entry name" value="SEC14"/>
    <property type="match status" value="1"/>
</dbReference>
<reference evidence="4" key="1">
    <citation type="submission" date="2015-09" db="EMBL/GenBank/DDBJ databases">
        <title>Scylla olivacea transcriptome.</title>
        <authorList>
            <person name="Ikhwanuddin M."/>
        </authorList>
    </citation>
    <scope>NUCLEOTIDE SEQUENCE</scope>
</reference>
<dbReference type="Gene3D" id="3.40.525.10">
    <property type="entry name" value="CRAL-TRIO lipid binding domain"/>
    <property type="match status" value="1"/>
</dbReference>
<evidence type="ECO:0000259" key="3">
    <source>
        <dbReference type="PROSITE" id="PS50202"/>
    </source>
</evidence>
<dbReference type="AlphaFoldDB" id="A0A0P4WDC0"/>
<dbReference type="Pfam" id="PF00650">
    <property type="entry name" value="CRAL_TRIO"/>
    <property type="match status" value="1"/>
</dbReference>
<keyword evidence="1" id="KW-0472">Membrane</keyword>
<dbReference type="GO" id="GO:0012505">
    <property type="term" value="C:endomembrane system"/>
    <property type="evidence" value="ECO:0007669"/>
    <property type="project" value="TreeGrafter"/>
</dbReference>
<dbReference type="GO" id="GO:0140284">
    <property type="term" value="C:endoplasmic reticulum-endosome membrane contact site"/>
    <property type="evidence" value="ECO:0007669"/>
    <property type="project" value="TreeGrafter"/>
</dbReference>
<dbReference type="SUPFAM" id="SSF52087">
    <property type="entry name" value="CRAL/TRIO domain"/>
    <property type="match status" value="1"/>
</dbReference>
<dbReference type="PANTHER" id="PTHR46384">
    <property type="entry name" value="MOTILE SPERM DOMAIN-CONTAINING PROTEIN 2"/>
    <property type="match status" value="1"/>
</dbReference>
<dbReference type="InterPro" id="IPR036865">
    <property type="entry name" value="CRAL-TRIO_dom_sf"/>
</dbReference>
<feature type="transmembrane region" description="Helical" evidence="1">
    <location>
        <begin position="172"/>
        <end position="193"/>
    </location>
</feature>
<feature type="transmembrane region" description="Helical" evidence="1">
    <location>
        <begin position="457"/>
        <end position="475"/>
    </location>
</feature>
<dbReference type="Pfam" id="PF00635">
    <property type="entry name" value="Motile_Sperm"/>
    <property type="match status" value="1"/>
</dbReference>
<dbReference type="SUPFAM" id="SSF49354">
    <property type="entry name" value="PapD-like"/>
    <property type="match status" value="1"/>
</dbReference>
<dbReference type="EMBL" id="GDRN01067350">
    <property type="protein sequence ID" value="JAI64381.1"/>
    <property type="molecule type" value="Transcribed_RNA"/>
</dbReference>
<organism evidence="4">
    <name type="scientific">Scylla olivacea</name>
    <name type="common">Orange mud crab</name>
    <name type="synonym">Cancer olivacea</name>
    <dbReference type="NCBI Taxonomy" id="85551"/>
    <lineage>
        <taxon>Eukaryota</taxon>
        <taxon>Metazoa</taxon>
        <taxon>Ecdysozoa</taxon>
        <taxon>Arthropoda</taxon>
        <taxon>Crustacea</taxon>
        <taxon>Multicrustacea</taxon>
        <taxon>Malacostraca</taxon>
        <taxon>Eumalacostraca</taxon>
        <taxon>Eucarida</taxon>
        <taxon>Decapoda</taxon>
        <taxon>Pleocyemata</taxon>
        <taxon>Brachyura</taxon>
        <taxon>Eubrachyura</taxon>
        <taxon>Portunoidea</taxon>
        <taxon>Portunidae</taxon>
        <taxon>Portuninae</taxon>
        <taxon>Scylla</taxon>
    </lineage>
</organism>
<evidence type="ECO:0000313" key="4">
    <source>
        <dbReference type="EMBL" id="JAI64381.1"/>
    </source>
</evidence>
<dbReference type="CDD" id="cd00170">
    <property type="entry name" value="SEC14"/>
    <property type="match status" value="1"/>
</dbReference>
<evidence type="ECO:0008006" key="5">
    <source>
        <dbReference type="Google" id="ProtNLM"/>
    </source>
</evidence>
<dbReference type="InterPro" id="IPR008962">
    <property type="entry name" value="PapD-like_sf"/>
</dbReference>
<dbReference type="PROSITE" id="PS50191">
    <property type="entry name" value="CRAL_TRIO"/>
    <property type="match status" value="1"/>
</dbReference>
<protein>
    <recommendedName>
        <fullName evidence="5">Motile sperm domain-containing protein 2</fullName>
    </recommendedName>
</protein>
<evidence type="ECO:0000256" key="1">
    <source>
        <dbReference type="SAM" id="Phobius"/>
    </source>
</evidence>
<keyword evidence="1" id="KW-1133">Transmembrane helix</keyword>
<accession>A0A0P4WDC0</accession>
<dbReference type="SUPFAM" id="SSF46938">
    <property type="entry name" value="CRAL/TRIO N-terminal domain"/>
    <property type="match status" value="1"/>
</dbReference>
<dbReference type="InterPro" id="IPR053012">
    <property type="entry name" value="ER-organelle_contact"/>
</dbReference>
<dbReference type="InterPro" id="IPR000535">
    <property type="entry name" value="MSP_dom"/>
</dbReference>
<proteinExistence type="predicted"/>
<dbReference type="Gene3D" id="2.60.40.10">
    <property type="entry name" value="Immunoglobulins"/>
    <property type="match status" value="1"/>
</dbReference>
<dbReference type="PANTHER" id="PTHR46384:SF1">
    <property type="entry name" value="MOTILE SPERM DOMAIN-CONTAINING PROTEIN 2"/>
    <property type="match status" value="1"/>
</dbReference>
<dbReference type="InterPro" id="IPR013783">
    <property type="entry name" value="Ig-like_fold"/>
</dbReference>
<sequence length="502" mass="56430">MSAIPPEPTKAEIDQLRATAIQKIEAGGPFDPQDVRRIRSDDKYIRRFLMHHDNDQKLSLEMVMDTLKWRHENQCNAITKESIPQEFFDKGALFIHNRDKDGCKMLIFSVRLHQKGTLDMDQLKRFLIYWLERLEREEKGEWITVFFDMCDTGMKNMDMEFIQYMINLFKSYYPWVLNYIIVFEMPWLLNAMWKIIKTWLPPKSIQKIKFVDKKSVGEYVAPDQCLTGWGGTDSYQYHFEPEVTSSPSGGTVPNGDITDNRKVHFAEGSAPSSPLRGKTVSRRTTPSTGGVYVDIDPGEELVFSSCRIGVTASIVLTNPTANPLAIKIKTTSPEKYRVKPSVGVLEGEGQLEVGVTVGEQLAPSALVRDKFLVMAAPAPSLDLSSQEVSQLFKTVNKEDLFEARLRVGVAAEDTNTSSLASPATPSATLPPELISKLDQLLQRQSAMEDQLRSARRIVFLLLAMLIAVLVFLVIATNNMTSTLLMHSTALHQGGRSGHRGEL</sequence>
<dbReference type="PROSITE" id="PS50202">
    <property type="entry name" value="MSP"/>
    <property type="match status" value="1"/>
</dbReference>
<feature type="domain" description="MSP" evidence="3">
    <location>
        <begin position="292"/>
        <end position="410"/>
    </location>
</feature>